<dbReference type="AlphaFoldDB" id="A0A7H4LSD9"/>
<dbReference type="InterPro" id="IPR001851">
    <property type="entry name" value="ABC_transp_permease"/>
</dbReference>
<evidence type="ECO:0000313" key="8">
    <source>
        <dbReference type="EMBL" id="STR39065.1"/>
    </source>
</evidence>
<evidence type="ECO:0000256" key="4">
    <source>
        <dbReference type="ARBA" id="ARBA00022692"/>
    </source>
</evidence>
<dbReference type="Pfam" id="PF02653">
    <property type="entry name" value="BPD_transp_2"/>
    <property type="match status" value="1"/>
</dbReference>
<accession>A0A7H4LSD9</accession>
<sequence>MTFVILTSGIDLSVGSIVAVSGVVSVVAAMAGLPAPLAILAGVGVGALCGLLNGVLTAYLALAPFIVTLGTMTFLRGMAYTITEGQPIVSSSLSFRELGKWLSCRYPRAGHYYADCLSAGVVHS</sequence>
<dbReference type="Proteomes" id="UP000255050">
    <property type="component" value="Unassembled WGS sequence"/>
</dbReference>
<reference evidence="8 9" key="1">
    <citation type="submission" date="2018-06" db="EMBL/GenBank/DDBJ databases">
        <authorList>
            <consortium name="Pathogen Informatics"/>
            <person name="Doyle S."/>
        </authorList>
    </citation>
    <scope>NUCLEOTIDE SEQUENCE [LARGE SCALE GENOMIC DNA]</scope>
    <source>
        <strain evidence="8 9">NCTC11694</strain>
    </source>
</reference>
<evidence type="ECO:0000256" key="5">
    <source>
        <dbReference type="ARBA" id="ARBA00022989"/>
    </source>
</evidence>
<organism evidence="8 9">
    <name type="scientific">Klebsiella michiganensis</name>
    <dbReference type="NCBI Taxonomy" id="1134687"/>
    <lineage>
        <taxon>Bacteria</taxon>
        <taxon>Pseudomonadati</taxon>
        <taxon>Pseudomonadota</taxon>
        <taxon>Gammaproteobacteria</taxon>
        <taxon>Enterobacterales</taxon>
        <taxon>Enterobacteriaceae</taxon>
        <taxon>Klebsiella/Raoultella group</taxon>
        <taxon>Klebsiella</taxon>
    </lineage>
</organism>
<keyword evidence="3" id="KW-1003">Cell membrane</keyword>
<evidence type="ECO:0000313" key="9">
    <source>
        <dbReference type="Proteomes" id="UP000255050"/>
    </source>
</evidence>
<protein>
    <submittedName>
        <fullName evidence="8">Ribose ABC transport system</fullName>
    </submittedName>
</protein>
<comment type="similarity">
    <text evidence="2">Belongs to the binding-protein-dependent transport system permease family. AraH/RbsC subfamily.</text>
</comment>
<dbReference type="GO" id="GO:0005886">
    <property type="term" value="C:plasma membrane"/>
    <property type="evidence" value="ECO:0007669"/>
    <property type="project" value="UniProtKB-SubCell"/>
</dbReference>
<keyword evidence="5 7" id="KW-1133">Transmembrane helix</keyword>
<comment type="subcellular location">
    <subcellularLocation>
        <location evidence="1">Cell inner membrane</location>
        <topology evidence="1">Multi-pass membrane protein</topology>
    </subcellularLocation>
</comment>
<dbReference type="EMBL" id="UGJR01000002">
    <property type="protein sequence ID" value="STR39065.1"/>
    <property type="molecule type" value="Genomic_DNA"/>
</dbReference>
<keyword evidence="6 7" id="KW-0472">Membrane</keyword>
<evidence type="ECO:0000256" key="1">
    <source>
        <dbReference type="ARBA" id="ARBA00004429"/>
    </source>
</evidence>
<feature type="transmembrane region" description="Helical" evidence="7">
    <location>
        <begin position="39"/>
        <end position="67"/>
    </location>
</feature>
<evidence type="ECO:0000256" key="3">
    <source>
        <dbReference type="ARBA" id="ARBA00022475"/>
    </source>
</evidence>
<dbReference type="GO" id="GO:0022857">
    <property type="term" value="F:transmembrane transporter activity"/>
    <property type="evidence" value="ECO:0007669"/>
    <property type="project" value="InterPro"/>
</dbReference>
<evidence type="ECO:0000256" key="7">
    <source>
        <dbReference type="SAM" id="Phobius"/>
    </source>
</evidence>
<dbReference type="PANTHER" id="PTHR32196:SF72">
    <property type="entry name" value="RIBOSE IMPORT PERMEASE PROTEIN RBSC"/>
    <property type="match status" value="1"/>
</dbReference>
<proteinExistence type="inferred from homology"/>
<comment type="caution">
    <text evidence="8">The sequence shown here is derived from an EMBL/GenBank/DDBJ whole genome shotgun (WGS) entry which is preliminary data.</text>
</comment>
<name>A0A7H4LSD9_9ENTR</name>
<evidence type="ECO:0000256" key="6">
    <source>
        <dbReference type="ARBA" id="ARBA00023136"/>
    </source>
</evidence>
<keyword evidence="4 7" id="KW-0812">Transmembrane</keyword>
<evidence type="ECO:0000256" key="2">
    <source>
        <dbReference type="ARBA" id="ARBA00007942"/>
    </source>
</evidence>
<gene>
    <name evidence="8" type="primary">ytfT_1</name>
    <name evidence="8" type="ORF">NCTC11694_00202</name>
</gene>
<dbReference type="PANTHER" id="PTHR32196">
    <property type="entry name" value="ABC TRANSPORTER PERMEASE PROTEIN YPHD-RELATED-RELATED"/>
    <property type="match status" value="1"/>
</dbReference>
<feature type="transmembrane region" description="Helical" evidence="7">
    <location>
        <begin position="12"/>
        <end position="33"/>
    </location>
</feature>